<evidence type="ECO:0000313" key="2">
    <source>
        <dbReference type="EMBL" id="TDY14227.1"/>
    </source>
</evidence>
<dbReference type="SUPFAM" id="SSF53756">
    <property type="entry name" value="UDP-Glycosyltransferase/glycogen phosphorylase"/>
    <property type="match status" value="1"/>
</dbReference>
<evidence type="ECO:0000259" key="1">
    <source>
        <dbReference type="Pfam" id="PF13524"/>
    </source>
</evidence>
<protein>
    <submittedName>
        <fullName evidence="2">Glycosyltransferase involved in cell wall biosynthesis</fullName>
    </submittedName>
</protein>
<organism evidence="2 3">
    <name type="scientific">Meridianimaribacter flavus</name>
    <dbReference type="NCBI Taxonomy" id="571115"/>
    <lineage>
        <taxon>Bacteria</taxon>
        <taxon>Pseudomonadati</taxon>
        <taxon>Bacteroidota</taxon>
        <taxon>Flavobacteriia</taxon>
        <taxon>Flavobacteriales</taxon>
        <taxon>Flavobacteriaceae</taxon>
        <taxon>Meridianimaribacter</taxon>
    </lineage>
</organism>
<name>A0ABY2G8T8_9FLAO</name>
<dbReference type="Proteomes" id="UP000294930">
    <property type="component" value="Unassembled WGS sequence"/>
</dbReference>
<proteinExistence type="predicted"/>
<gene>
    <name evidence="2" type="ORF">A8975_0831</name>
</gene>
<comment type="caution">
    <text evidence="2">The sequence shown here is derived from an EMBL/GenBank/DDBJ whole genome shotgun (WGS) entry which is preliminary data.</text>
</comment>
<evidence type="ECO:0000313" key="3">
    <source>
        <dbReference type="Proteomes" id="UP000294930"/>
    </source>
</evidence>
<dbReference type="EMBL" id="SOQZ01000001">
    <property type="protein sequence ID" value="TDY14227.1"/>
    <property type="molecule type" value="Genomic_DNA"/>
</dbReference>
<reference evidence="2 3" key="1">
    <citation type="submission" date="2019-03" db="EMBL/GenBank/DDBJ databases">
        <title>Genomic Encyclopedia of Type Strains, Phase III (KMG-III): the genomes of soil and plant-associated and newly described type strains.</title>
        <authorList>
            <person name="Whitman W."/>
        </authorList>
    </citation>
    <scope>NUCLEOTIDE SEQUENCE [LARGE SCALE GENOMIC DNA]</scope>
    <source>
        <strain evidence="2 3">CGMCC 1.10957</strain>
    </source>
</reference>
<keyword evidence="3" id="KW-1185">Reference proteome</keyword>
<feature type="domain" description="Spore protein YkvP/CgeB glycosyl transferase-like" evidence="1">
    <location>
        <begin position="253"/>
        <end position="370"/>
    </location>
</feature>
<dbReference type="Gene3D" id="3.40.50.2000">
    <property type="entry name" value="Glycogen Phosphorylase B"/>
    <property type="match status" value="1"/>
</dbReference>
<dbReference type="InterPro" id="IPR055259">
    <property type="entry name" value="YkvP/CgeB_Glyco_trans-like"/>
</dbReference>
<dbReference type="Pfam" id="PF13524">
    <property type="entry name" value="Glyco_trans_1_2"/>
    <property type="match status" value="1"/>
</dbReference>
<dbReference type="RefSeq" id="WP_134198770.1">
    <property type="nucleotide sequence ID" value="NZ_SOQZ01000001.1"/>
</dbReference>
<sequence>MRILLIGEYSRLHNSLKEGLTALGHEVLLVGNGDGFKNYPVDIRLDHSFHSKFLKKIKIGFYRLTSIDIGSWEIYFKTLLINKKLKGFDVVQLINESSIKATPKLEIKFLKRILKQNKKLFLLSCGIDYQCMKYMMEGKFEYSIMSPYLEDKSLFELYKFQLQYLNEDYTKLHNFIYNNSNGVIATDMDYHIPLLGNKHYLGLIPNPINIEKIKYTPLKVDDKIKIFHGVNTKAVVKKGNQYFSDALKIIEKKYGDKVEIKTTYSIPYNEYIKLYDECHILLDQVYGYDQGYNALEAMAKGKVVLTGAEKEFEKFYDLKHQVAVNVKPDVNQIVNALSDLIENPEKIIIISKSARTFIEDYHDYKKIAKKYSNAWSNN</sequence>
<accession>A0ABY2G8T8</accession>